<proteinExistence type="predicted"/>
<organism evidence="1 2">
    <name type="scientific">Rhodanobacter geophilus</name>
    <dbReference type="NCBI Taxonomy" id="3162488"/>
    <lineage>
        <taxon>Bacteria</taxon>
        <taxon>Pseudomonadati</taxon>
        <taxon>Pseudomonadota</taxon>
        <taxon>Gammaproteobacteria</taxon>
        <taxon>Lysobacterales</taxon>
        <taxon>Rhodanobacteraceae</taxon>
        <taxon>Rhodanobacter</taxon>
    </lineage>
</organism>
<protein>
    <submittedName>
        <fullName evidence="1">Uncharacterized protein</fullName>
    </submittedName>
</protein>
<keyword evidence="2" id="KW-1185">Reference proteome</keyword>
<dbReference type="EMBL" id="JBFOHL010000005">
    <property type="protein sequence ID" value="MEW9623953.1"/>
    <property type="molecule type" value="Genomic_DNA"/>
</dbReference>
<evidence type="ECO:0000313" key="1">
    <source>
        <dbReference type="EMBL" id="MEW9623953.1"/>
    </source>
</evidence>
<evidence type="ECO:0000313" key="2">
    <source>
        <dbReference type="Proteomes" id="UP001556170"/>
    </source>
</evidence>
<reference evidence="1 2" key="1">
    <citation type="submission" date="2024-06" db="EMBL/GenBank/DDBJ databases">
        <authorList>
            <person name="Woo H."/>
        </authorList>
    </citation>
    <scope>NUCLEOTIDE SEQUENCE [LARGE SCALE GENOMIC DNA]</scope>
    <source>
        <strain evidence="1 2">S2-g</strain>
    </source>
</reference>
<dbReference type="RefSeq" id="WP_367844261.1">
    <property type="nucleotide sequence ID" value="NZ_JBFOHL010000005.1"/>
</dbReference>
<sequence length="42" mass="4217">MSLDMMGMIPAQARTERVMASTVAGAAAGAASAAIRPPGRGW</sequence>
<name>A0ABV3QNZ9_9GAMM</name>
<gene>
    <name evidence="1" type="ORF">ABQJ56_06895</name>
</gene>
<dbReference type="Proteomes" id="UP001556170">
    <property type="component" value="Unassembled WGS sequence"/>
</dbReference>
<comment type="caution">
    <text evidence="1">The sequence shown here is derived from an EMBL/GenBank/DDBJ whole genome shotgun (WGS) entry which is preliminary data.</text>
</comment>
<accession>A0ABV3QNZ9</accession>